<accession>A0AAV3Y8T5</accession>
<reference evidence="2 3" key="1">
    <citation type="journal article" date="2021" name="Elife">
        <title>Chloroplast acquisition without the gene transfer in kleptoplastic sea slugs, Plakobranchus ocellatus.</title>
        <authorList>
            <person name="Maeda T."/>
            <person name="Takahashi S."/>
            <person name="Yoshida T."/>
            <person name="Shimamura S."/>
            <person name="Takaki Y."/>
            <person name="Nagai Y."/>
            <person name="Toyoda A."/>
            <person name="Suzuki Y."/>
            <person name="Arimoto A."/>
            <person name="Ishii H."/>
            <person name="Satoh N."/>
            <person name="Nishiyama T."/>
            <person name="Hasebe M."/>
            <person name="Maruyama T."/>
            <person name="Minagawa J."/>
            <person name="Obokata J."/>
            <person name="Shigenobu S."/>
        </authorList>
    </citation>
    <scope>NUCLEOTIDE SEQUENCE [LARGE SCALE GENOMIC DNA]</scope>
</reference>
<dbReference type="EMBL" id="BLXT01000591">
    <property type="protein sequence ID" value="GFN78577.1"/>
    <property type="molecule type" value="Genomic_DNA"/>
</dbReference>
<feature type="region of interest" description="Disordered" evidence="1">
    <location>
        <begin position="38"/>
        <end position="58"/>
    </location>
</feature>
<proteinExistence type="predicted"/>
<gene>
    <name evidence="2" type="ORF">PoB_000508300</name>
</gene>
<comment type="caution">
    <text evidence="2">The sequence shown here is derived from an EMBL/GenBank/DDBJ whole genome shotgun (WGS) entry which is preliminary data.</text>
</comment>
<protein>
    <submittedName>
        <fullName evidence="2">Endonuclease-reverse transcriptase</fullName>
    </submittedName>
</protein>
<keyword evidence="2" id="KW-0378">Hydrolase</keyword>
<evidence type="ECO:0000313" key="3">
    <source>
        <dbReference type="Proteomes" id="UP000735302"/>
    </source>
</evidence>
<evidence type="ECO:0000313" key="2">
    <source>
        <dbReference type="EMBL" id="GFN78577.1"/>
    </source>
</evidence>
<name>A0AAV3Y8T5_9GAST</name>
<keyword evidence="2" id="KW-0540">Nuclease</keyword>
<keyword evidence="2" id="KW-0255">Endonuclease</keyword>
<keyword evidence="3" id="KW-1185">Reference proteome</keyword>
<organism evidence="2 3">
    <name type="scientific">Plakobranchus ocellatus</name>
    <dbReference type="NCBI Taxonomy" id="259542"/>
    <lineage>
        <taxon>Eukaryota</taxon>
        <taxon>Metazoa</taxon>
        <taxon>Spiralia</taxon>
        <taxon>Lophotrochozoa</taxon>
        <taxon>Mollusca</taxon>
        <taxon>Gastropoda</taxon>
        <taxon>Heterobranchia</taxon>
        <taxon>Euthyneura</taxon>
        <taxon>Panpulmonata</taxon>
        <taxon>Sacoglossa</taxon>
        <taxon>Placobranchoidea</taxon>
        <taxon>Plakobranchidae</taxon>
        <taxon>Plakobranchus</taxon>
    </lineage>
</organism>
<dbReference type="Proteomes" id="UP000735302">
    <property type="component" value="Unassembled WGS sequence"/>
</dbReference>
<evidence type="ECO:0000256" key="1">
    <source>
        <dbReference type="SAM" id="MobiDB-lite"/>
    </source>
</evidence>
<sequence>MEIRQKTKVIDVVQYIQRQKWRRARHIARETDRWTKRYTGWQPRSKRKDRGRPKAREMDDIRRAAGQQWHRKAQDRRKWKTSAVGYILQWMDKNFQVSQESRKI</sequence>
<dbReference type="AlphaFoldDB" id="A0AAV3Y8T5"/>
<dbReference type="GO" id="GO:0004519">
    <property type="term" value="F:endonuclease activity"/>
    <property type="evidence" value="ECO:0007669"/>
    <property type="project" value="UniProtKB-KW"/>
</dbReference>